<gene>
    <name evidence="1" type="ORF">AALO_G00101210</name>
</gene>
<name>A0AAV6GY27_9TELE</name>
<keyword evidence="2" id="KW-1185">Reference proteome</keyword>
<accession>A0AAV6GY27</accession>
<comment type="caution">
    <text evidence="1">The sequence shown here is derived from an EMBL/GenBank/DDBJ whole genome shotgun (WGS) entry which is preliminary data.</text>
</comment>
<evidence type="ECO:0000313" key="2">
    <source>
        <dbReference type="Proteomes" id="UP000823561"/>
    </source>
</evidence>
<protein>
    <submittedName>
        <fullName evidence="1">Uncharacterized protein</fullName>
    </submittedName>
</protein>
<dbReference type="Proteomes" id="UP000823561">
    <property type="component" value="Chromosome 7"/>
</dbReference>
<proteinExistence type="predicted"/>
<dbReference type="Gene3D" id="3.40.1090.10">
    <property type="entry name" value="Cytosolic phospholipase A2 catalytic domain"/>
    <property type="match status" value="1"/>
</dbReference>
<dbReference type="EMBL" id="JADWDJ010000007">
    <property type="protein sequence ID" value="KAG5278645.1"/>
    <property type="molecule type" value="Genomic_DNA"/>
</dbReference>
<dbReference type="AlphaFoldDB" id="A0AAV6GY27"/>
<dbReference type="SUPFAM" id="SSF52151">
    <property type="entry name" value="FabD/lysophospholipase-like"/>
    <property type="match status" value="1"/>
</dbReference>
<evidence type="ECO:0000313" key="1">
    <source>
        <dbReference type="EMBL" id="KAG5278645.1"/>
    </source>
</evidence>
<sequence length="82" mass="9704">MKQRYAEEYFSLSDVWGVITCWIKGVSLETRPFMDDKDENGTNPYPLYSAMEKHCFHKEQRKEMGFEFSPHEVGFLEPGHHC</sequence>
<reference evidence="1" key="1">
    <citation type="submission" date="2020-10" db="EMBL/GenBank/DDBJ databases">
        <title>Chromosome-scale genome assembly of the Allis shad, Alosa alosa.</title>
        <authorList>
            <person name="Margot Z."/>
            <person name="Christophe K."/>
            <person name="Cabau C."/>
            <person name="Louis A."/>
            <person name="Berthelot C."/>
            <person name="Parey E."/>
            <person name="Roest Crollius H."/>
            <person name="Montfort J."/>
            <person name="Robinson-Rechavi M."/>
            <person name="Bucao C."/>
            <person name="Bouchez O."/>
            <person name="Gislard M."/>
            <person name="Lluch J."/>
            <person name="Milhes M."/>
            <person name="Lampietro C."/>
            <person name="Lopez Roques C."/>
            <person name="Donnadieu C."/>
            <person name="Braasch I."/>
            <person name="Desvignes T."/>
            <person name="Postlethwait J."/>
            <person name="Bobe J."/>
            <person name="Guiguen Y."/>
        </authorList>
    </citation>
    <scope>NUCLEOTIDE SEQUENCE</scope>
    <source>
        <strain evidence="1">M-15738</strain>
        <tissue evidence="1">Blood</tissue>
    </source>
</reference>
<dbReference type="InterPro" id="IPR016035">
    <property type="entry name" value="Acyl_Trfase/lysoPLipase"/>
</dbReference>
<organism evidence="1 2">
    <name type="scientific">Alosa alosa</name>
    <name type="common">allis shad</name>
    <dbReference type="NCBI Taxonomy" id="278164"/>
    <lineage>
        <taxon>Eukaryota</taxon>
        <taxon>Metazoa</taxon>
        <taxon>Chordata</taxon>
        <taxon>Craniata</taxon>
        <taxon>Vertebrata</taxon>
        <taxon>Euteleostomi</taxon>
        <taxon>Actinopterygii</taxon>
        <taxon>Neopterygii</taxon>
        <taxon>Teleostei</taxon>
        <taxon>Clupei</taxon>
        <taxon>Clupeiformes</taxon>
        <taxon>Clupeoidei</taxon>
        <taxon>Clupeidae</taxon>
        <taxon>Alosa</taxon>
    </lineage>
</organism>